<organism evidence="6 7">
    <name type="scientific">Seiridium cardinale</name>
    <dbReference type="NCBI Taxonomy" id="138064"/>
    <lineage>
        <taxon>Eukaryota</taxon>
        <taxon>Fungi</taxon>
        <taxon>Dikarya</taxon>
        <taxon>Ascomycota</taxon>
        <taxon>Pezizomycotina</taxon>
        <taxon>Sordariomycetes</taxon>
        <taxon>Xylariomycetidae</taxon>
        <taxon>Amphisphaeriales</taxon>
        <taxon>Sporocadaceae</taxon>
        <taxon>Seiridium</taxon>
    </lineage>
</organism>
<comment type="subcellular location">
    <subcellularLocation>
        <location evidence="1">Membrane</location>
        <topology evidence="1">Multi-pass membrane protein</topology>
    </subcellularLocation>
</comment>
<feature type="compositionally biased region" description="Basic and acidic residues" evidence="5">
    <location>
        <begin position="118"/>
        <end position="134"/>
    </location>
</feature>
<dbReference type="InterPro" id="IPR036640">
    <property type="entry name" value="ABC1_TM_sf"/>
</dbReference>
<evidence type="ECO:0000256" key="4">
    <source>
        <dbReference type="ARBA" id="ARBA00023136"/>
    </source>
</evidence>
<proteinExistence type="predicted"/>
<comment type="caution">
    <text evidence="6">The sequence shown here is derived from an EMBL/GenBank/DDBJ whole genome shotgun (WGS) entry which is preliminary data.</text>
</comment>
<evidence type="ECO:0000256" key="3">
    <source>
        <dbReference type="ARBA" id="ARBA00022989"/>
    </source>
</evidence>
<dbReference type="PANTHER" id="PTHR43394">
    <property type="entry name" value="ATP-DEPENDENT PERMEASE MDL1, MITOCHONDRIAL"/>
    <property type="match status" value="1"/>
</dbReference>
<dbReference type="Gene3D" id="1.20.1560.10">
    <property type="entry name" value="ABC transporter type 1, transmembrane domain"/>
    <property type="match status" value="1"/>
</dbReference>
<name>A0ABR2XAK5_9PEZI</name>
<keyword evidence="4" id="KW-0472">Membrane</keyword>
<protein>
    <submittedName>
        <fullName evidence="6">Multidrug resistance protein 1A</fullName>
    </submittedName>
</protein>
<reference evidence="6 7" key="1">
    <citation type="submission" date="2024-02" db="EMBL/GenBank/DDBJ databases">
        <title>First draft genome assembly of two strains of Seiridium cardinale.</title>
        <authorList>
            <person name="Emiliani G."/>
            <person name="Scali E."/>
        </authorList>
    </citation>
    <scope>NUCLEOTIDE SEQUENCE [LARGE SCALE GENOMIC DNA]</scope>
    <source>
        <strain evidence="6 7">BM-138-000479</strain>
    </source>
</reference>
<accession>A0ABR2XAK5</accession>
<dbReference type="Gene3D" id="3.40.50.300">
    <property type="entry name" value="P-loop containing nucleotide triphosphate hydrolases"/>
    <property type="match status" value="2"/>
</dbReference>
<feature type="region of interest" description="Disordered" evidence="5">
    <location>
        <begin position="111"/>
        <end position="144"/>
    </location>
</feature>
<keyword evidence="2" id="KW-0812">Transmembrane</keyword>
<evidence type="ECO:0000256" key="1">
    <source>
        <dbReference type="ARBA" id="ARBA00004141"/>
    </source>
</evidence>
<dbReference type="InterPro" id="IPR027417">
    <property type="entry name" value="P-loop_NTPase"/>
</dbReference>
<dbReference type="Proteomes" id="UP001465668">
    <property type="component" value="Unassembled WGS sequence"/>
</dbReference>
<evidence type="ECO:0000313" key="7">
    <source>
        <dbReference type="Proteomes" id="UP001465668"/>
    </source>
</evidence>
<evidence type="ECO:0000313" key="6">
    <source>
        <dbReference type="EMBL" id="KAK9770828.1"/>
    </source>
</evidence>
<dbReference type="InterPro" id="IPR039421">
    <property type="entry name" value="Type_1_exporter"/>
</dbReference>
<keyword evidence="7" id="KW-1185">Reference proteome</keyword>
<evidence type="ECO:0000256" key="2">
    <source>
        <dbReference type="ARBA" id="ARBA00022692"/>
    </source>
</evidence>
<dbReference type="EMBL" id="JARVKM010000085">
    <property type="protein sequence ID" value="KAK9770828.1"/>
    <property type="molecule type" value="Genomic_DNA"/>
</dbReference>
<dbReference type="PANTHER" id="PTHR43394:SF1">
    <property type="entry name" value="ATP-BINDING CASSETTE SUB-FAMILY B MEMBER 10, MITOCHONDRIAL"/>
    <property type="match status" value="1"/>
</dbReference>
<keyword evidence="3" id="KW-1133">Transmembrane helix</keyword>
<evidence type="ECO:0000256" key="5">
    <source>
        <dbReference type="SAM" id="MobiDB-lite"/>
    </source>
</evidence>
<sequence length="185" mass="20335">MILTSLERVSTSLIPVSMAVVAGYELFNVIDTAVPASGSLQLVISSDAFIFKDVTFEYPSRPGAKGLNALSFRIQHNRNTAMVSPSDQIKHYCQSAEAMVLHTRPVCCASGDQGQKLEQPREKGISDSDEKVLEESTVEQHPSGSISNGSYNLCDLDLKWWRSQIGFVQQEPFAFMNTIFNAVGD</sequence>
<gene>
    <name evidence="6" type="ORF">SCAR479_12505</name>
</gene>